<sequence>MSTFSEFSKANFNVQEKSFSSFFLFHNDDDNNKDVFLYYHDHKIRGEEKVKIPIVVARVKIMLVFSICAEAHKIIMG</sequence>
<evidence type="ECO:0000313" key="1">
    <source>
        <dbReference type="EMBL" id="KAH9423272.1"/>
    </source>
</evidence>
<dbReference type="EMBL" id="NJHN03000032">
    <property type="protein sequence ID" value="KAH9423272.1"/>
    <property type="molecule type" value="Genomic_DNA"/>
</dbReference>
<comment type="caution">
    <text evidence="1">The sequence shown here is derived from an EMBL/GenBank/DDBJ whole genome shotgun (WGS) entry which is preliminary data.</text>
</comment>
<name>A0ABQ8JLC3_DERPT</name>
<keyword evidence="2" id="KW-1185">Reference proteome</keyword>
<gene>
    <name evidence="1" type="ORF">DERP_003550</name>
</gene>
<dbReference type="Proteomes" id="UP000887458">
    <property type="component" value="Unassembled WGS sequence"/>
</dbReference>
<evidence type="ECO:0000313" key="2">
    <source>
        <dbReference type="Proteomes" id="UP000887458"/>
    </source>
</evidence>
<reference evidence="1 2" key="2">
    <citation type="journal article" date="2022" name="Mol. Biol. Evol.">
        <title>Comparative Genomics Reveals Insights into the Divergent Evolution of Astigmatic Mites and Household Pest Adaptations.</title>
        <authorList>
            <person name="Xiong Q."/>
            <person name="Wan A.T."/>
            <person name="Liu X."/>
            <person name="Fung C.S."/>
            <person name="Xiao X."/>
            <person name="Malainual N."/>
            <person name="Hou J."/>
            <person name="Wang L."/>
            <person name="Wang M."/>
            <person name="Yang K.Y."/>
            <person name="Cui Y."/>
            <person name="Leung E.L."/>
            <person name="Nong W."/>
            <person name="Shin S.K."/>
            <person name="Au S.W."/>
            <person name="Jeong K.Y."/>
            <person name="Chew F.T."/>
            <person name="Hui J.H."/>
            <person name="Leung T.F."/>
            <person name="Tungtrongchitr A."/>
            <person name="Zhong N."/>
            <person name="Liu Z."/>
            <person name="Tsui S.K."/>
        </authorList>
    </citation>
    <scope>NUCLEOTIDE SEQUENCE [LARGE SCALE GENOMIC DNA]</scope>
    <source>
        <strain evidence="1">Derp</strain>
    </source>
</reference>
<reference evidence="1 2" key="1">
    <citation type="journal article" date="2018" name="J. Allergy Clin. Immunol.">
        <title>High-quality assembly of Dermatophagoides pteronyssinus genome and transcriptome reveals a wide range of novel allergens.</title>
        <authorList>
            <person name="Liu X.Y."/>
            <person name="Yang K.Y."/>
            <person name="Wang M.Q."/>
            <person name="Kwok J.S."/>
            <person name="Zeng X."/>
            <person name="Yang Z."/>
            <person name="Xiao X.J."/>
            <person name="Lau C.P."/>
            <person name="Li Y."/>
            <person name="Huang Z.M."/>
            <person name="Ba J.G."/>
            <person name="Yim A.K."/>
            <person name="Ouyang C.Y."/>
            <person name="Ngai S.M."/>
            <person name="Chan T.F."/>
            <person name="Leung E.L."/>
            <person name="Liu L."/>
            <person name="Liu Z.G."/>
            <person name="Tsui S.K."/>
        </authorList>
    </citation>
    <scope>NUCLEOTIDE SEQUENCE [LARGE SCALE GENOMIC DNA]</scope>
    <source>
        <strain evidence="1">Derp</strain>
    </source>
</reference>
<accession>A0ABQ8JLC3</accession>
<proteinExistence type="predicted"/>
<organism evidence="1 2">
    <name type="scientific">Dermatophagoides pteronyssinus</name>
    <name type="common">European house dust mite</name>
    <dbReference type="NCBI Taxonomy" id="6956"/>
    <lineage>
        <taxon>Eukaryota</taxon>
        <taxon>Metazoa</taxon>
        <taxon>Ecdysozoa</taxon>
        <taxon>Arthropoda</taxon>
        <taxon>Chelicerata</taxon>
        <taxon>Arachnida</taxon>
        <taxon>Acari</taxon>
        <taxon>Acariformes</taxon>
        <taxon>Sarcoptiformes</taxon>
        <taxon>Astigmata</taxon>
        <taxon>Psoroptidia</taxon>
        <taxon>Analgoidea</taxon>
        <taxon>Pyroglyphidae</taxon>
        <taxon>Dermatophagoidinae</taxon>
        <taxon>Dermatophagoides</taxon>
    </lineage>
</organism>
<protein>
    <submittedName>
        <fullName evidence="1">Uncharacterized protein</fullName>
    </submittedName>
</protein>